<keyword evidence="2" id="KW-0808">Transferase</keyword>
<organism evidence="2">
    <name type="scientific">uncultured Lysobacter sp</name>
    <dbReference type="NCBI Taxonomy" id="271060"/>
    <lineage>
        <taxon>Bacteria</taxon>
        <taxon>Pseudomonadati</taxon>
        <taxon>Pseudomonadota</taxon>
        <taxon>Gammaproteobacteria</taxon>
        <taxon>Lysobacterales</taxon>
        <taxon>Lysobacteraceae</taxon>
        <taxon>Lysobacter</taxon>
        <taxon>environmental samples</taxon>
    </lineage>
</organism>
<feature type="non-terminal residue" evidence="2">
    <location>
        <position position="1"/>
    </location>
</feature>
<feature type="compositionally biased region" description="Low complexity" evidence="1">
    <location>
        <begin position="75"/>
        <end position="96"/>
    </location>
</feature>
<feature type="region of interest" description="Disordered" evidence="1">
    <location>
        <begin position="75"/>
        <end position="123"/>
    </location>
</feature>
<name>A0A6J4KHM2_9GAMM</name>
<proteinExistence type="predicted"/>
<sequence>ARSAAGPVGQSAPRPEHQALPCGRMGRLCPWPGVLDRAAKARAGRNAELADQPCGAAVSGLCRVLLLRSAAHSPPARAARSCKGGPAAAAGRSSPWAGGGRAGPARVRDDGAGAKQRDLRGPA</sequence>
<feature type="region of interest" description="Disordered" evidence="1">
    <location>
        <begin position="1"/>
        <end position="23"/>
    </location>
</feature>
<feature type="compositionally biased region" description="Basic and acidic residues" evidence="1">
    <location>
        <begin position="106"/>
        <end position="123"/>
    </location>
</feature>
<dbReference type="GO" id="GO:0016740">
    <property type="term" value="F:transferase activity"/>
    <property type="evidence" value="ECO:0007669"/>
    <property type="project" value="UniProtKB-KW"/>
</dbReference>
<evidence type="ECO:0000313" key="2">
    <source>
        <dbReference type="EMBL" id="CAA9305286.1"/>
    </source>
</evidence>
<reference evidence="2" key="1">
    <citation type="submission" date="2020-02" db="EMBL/GenBank/DDBJ databases">
        <authorList>
            <person name="Meier V. D."/>
        </authorList>
    </citation>
    <scope>NUCLEOTIDE SEQUENCE</scope>
    <source>
        <strain evidence="2">AVDCRST_MAG71</strain>
    </source>
</reference>
<feature type="non-terminal residue" evidence="2">
    <location>
        <position position="123"/>
    </location>
</feature>
<dbReference type="EC" id="2.7.8.-" evidence="2"/>
<dbReference type="EMBL" id="CADCUA010000101">
    <property type="protein sequence ID" value="CAA9305286.1"/>
    <property type="molecule type" value="Genomic_DNA"/>
</dbReference>
<accession>A0A6J4KHM2</accession>
<evidence type="ECO:0000256" key="1">
    <source>
        <dbReference type="SAM" id="MobiDB-lite"/>
    </source>
</evidence>
<dbReference type="AlphaFoldDB" id="A0A6J4KHM2"/>
<protein>
    <submittedName>
        <fullName evidence="2">Cardiolipin synthetase</fullName>
        <ecNumber evidence="2">2.7.8.-</ecNumber>
    </submittedName>
</protein>
<gene>
    <name evidence="2" type="ORF">AVDCRST_MAG71-358</name>
</gene>